<accession>A0A5B8LJK1</accession>
<proteinExistence type="predicted"/>
<dbReference type="RefSeq" id="WP_146572648.1">
    <property type="nucleotide sequence ID" value="NZ_CP042306.1"/>
</dbReference>
<dbReference type="EMBL" id="CP042306">
    <property type="protein sequence ID" value="QDZ08281.1"/>
    <property type="molecule type" value="Genomic_DNA"/>
</dbReference>
<dbReference type="PANTHER" id="PTHR42923:SF39">
    <property type="entry name" value="AMINO OXIDASE"/>
    <property type="match status" value="1"/>
</dbReference>
<gene>
    <name evidence="2" type="ORF">FPZ24_13005</name>
</gene>
<dbReference type="AlphaFoldDB" id="A0A5B8LJK1"/>
<dbReference type="Pfam" id="PF01593">
    <property type="entry name" value="Amino_oxidase"/>
    <property type="match status" value="1"/>
</dbReference>
<evidence type="ECO:0000313" key="2">
    <source>
        <dbReference type="EMBL" id="QDZ08281.1"/>
    </source>
</evidence>
<reference evidence="2 3" key="1">
    <citation type="submission" date="2019-07" db="EMBL/GenBank/DDBJ databases">
        <title>Full genome sequence of Sphingomonas sp. 4R-6-7(HKS19).</title>
        <authorList>
            <person name="Im W.-T."/>
        </authorList>
    </citation>
    <scope>NUCLEOTIDE SEQUENCE [LARGE SCALE GENOMIC DNA]</scope>
    <source>
        <strain evidence="2 3">HKS19</strain>
    </source>
</reference>
<dbReference type="KEGG" id="spai:FPZ24_13005"/>
<sequence>MAVSRRTLIAGSVAGAAAIGAGAVALMPGDETIPGTLGGADFTRGHKLRGGTFPPAETIEKNRIAIVGGGVAGLSAAWALADAGIGDFRLFELEDRTGGNARSGKNAVSAYPLGAHYLPLPNAEAKGVIRLLEQLSILTGWQDGKPIYDPYQIVADPDERLLYLGKWQDGLVPQKGLTAKDAADLKAFFAAMKAYSDRRDASGKPAFAIPMELSSRDPDLLALDTVSFTHWLDQQHWTSPILRGHVRYACRDDYGTEPDQVSAWAGIHYFASRRGHAANADPDAVLTWPEGNGHLVGRMAARLKANLTCGRIVHRVTPSGTGVRIDCLDVATGKGVAIEAEAAILATPHFVTARIVPGGMDTTGFDYAPWVVAAVTVDRPPAGPGFERAWDNVSWTSRSLGYVVDTHQALDRVPQATVLSWYLPLSDMSPADARREMLKQPLEYWQDMIRDDLLQTNPDLKGAIRRIDVWRWGHAMIRPTPGFFWSGAREAAAKPQPPLFYAHSDLSGLSLFEEAHYRGTRAAEDAMTHLAIPHSSALA</sequence>
<dbReference type="InterPro" id="IPR002937">
    <property type="entry name" value="Amino_oxidase"/>
</dbReference>
<keyword evidence="3" id="KW-1185">Reference proteome</keyword>
<dbReference type="GO" id="GO:0016491">
    <property type="term" value="F:oxidoreductase activity"/>
    <property type="evidence" value="ECO:0007669"/>
    <property type="project" value="InterPro"/>
</dbReference>
<name>A0A5B8LJK1_9SPHN</name>
<dbReference type="InterPro" id="IPR036188">
    <property type="entry name" value="FAD/NAD-bd_sf"/>
</dbReference>
<evidence type="ECO:0000259" key="1">
    <source>
        <dbReference type="Pfam" id="PF01593"/>
    </source>
</evidence>
<dbReference type="OrthoDB" id="231484at2"/>
<dbReference type="Proteomes" id="UP000315673">
    <property type="component" value="Chromosome"/>
</dbReference>
<organism evidence="2 3">
    <name type="scientific">Sphingomonas panacisoli</name>
    <dbReference type="NCBI Taxonomy" id="1813879"/>
    <lineage>
        <taxon>Bacteria</taxon>
        <taxon>Pseudomonadati</taxon>
        <taxon>Pseudomonadota</taxon>
        <taxon>Alphaproteobacteria</taxon>
        <taxon>Sphingomonadales</taxon>
        <taxon>Sphingomonadaceae</taxon>
        <taxon>Sphingomonas</taxon>
    </lineage>
</organism>
<dbReference type="InterPro" id="IPR006311">
    <property type="entry name" value="TAT_signal"/>
</dbReference>
<dbReference type="InterPro" id="IPR050464">
    <property type="entry name" value="Zeta_carotene_desat/Oxidored"/>
</dbReference>
<dbReference type="Gene3D" id="3.50.50.60">
    <property type="entry name" value="FAD/NAD(P)-binding domain"/>
    <property type="match status" value="1"/>
</dbReference>
<feature type="domain" description="Amine oxidase" evidence="1">
    <location>
        <begin position="71"/>
        <end position="526"/>
    </location>
</feature>
<dbReference type="PROSITE" id="PS51318">
    <property type="entry name" value="TAT"/>
    <property type="match status" value="1"/>
</dbReference>
<evidence type="ECO:0000313" key="3">
    <source>
        <dbReference type="Proteomes" id="UP000315673"/>
    </source>
</evidence>
<dbReference type="SUPFAM" id="SSF51905">
    <property type="entry name" value="FAD/NAD(P)-binding domain"/>
    <property type="match status" value="1"/>
</dbReference>
<dbReference type="PANTHER" id="PTHR42923">
    <property type="entry name" value="PROTOPORPHYRINOGEN OXIDASE"/>
    <property type="match status" value="1"/>
</dbReference>
<protein>
    <submittedName>
        <fullName evidence="2">Twin-arginine translocation pathway signal protein</fullName>
    </submittedName>
</protein>